<feature type="region of interest" description="Disordered" evidence="1">
    <location>
        <begin position="519"/>
        <end position="557"/>
    </location>
</feature>
<accession>A0ABY6R6Y4</accession>
<evidence type="ECO:0000313" key="3">
    <source>
        <dbReference type="Proteomes" id="UP001164506"/>
    </source>
</evidence>
<keyword evidence="3" id="KW-1185">Reference proteome</keyword>
<evidence type="ECO:0000256" key="1">
    <source>
        <dbReference type="SAM" id="MobiDB-lite"/>
    </source>
</evidence>
<protein>
    <recommendedName>
        <fullName evidence="4">Tetratricopeptide repeat protein</fullName>
    </recommendedName>
</protein>
<dbReference type="GeneID" id="95604499"/>
<organism evidence="2 3">
    <name type="scientific">Streptomyces tanashiensis</name>
    <dbReference type="NCBI Taxonomy" id="67367"/>
    <lineage>
        <taxon>Bacteria</taxon>
        <taxon>Bacillati</taxon>
        <taxon>Actinomycetota</taxon>
        <taxon>Actinomycetes</taxon>
        <taxon>Kitasatosporales</taxon>
        <taxon>Streptomycetaceae</taxon>
        <taxon>Streptomyces</taxon>
    </lineage>
</organism>
<evidence type="ECO:0008006" key="4">
    <source>
        <dbReference type="Google" id="ProtNLM"/>
    </source>
</evidence>
<name>A0ABY6R6Y4_9ACTN</name>
<sequence>MSSRSPDEFRLGAPVYDRRPRAGREPVDPHELLHRARRLTADGHPSAGGAWERAATALRRAGGSITPGDHADALDATALACRGRARPAAGPLFSRAADLHERAGQRGKALVSRARALLSGPEPGATVCAGLEELGERATSLHATGQATAAETATVLLLRCRARADLLDTGPDPVTEAAALRGELTGLIAFAAPHRAAPAVLAVLAETRALLGRVTAPDDPAAALSGLRAAVADHRAGGRPWQAAESRLLLAGVLRATGAHQEAAALLRAALGATATATSLHGADRARLCLALARTLGGADGGPDRAEEVALLAEAVRHADAVAGDSRLSTLARLALGIARAEHGRWREASAVLEEALSGLAEDGEDDETARVRARAWLAYCALCLGEPGRAAREFARAAAEARRWDDRRHGAALSHLTAYALCADVSPEKAARAYERAADLWRSVGDHASAARSLRSRARRVREVWGADAAEVVEEEALREAARGLPGGDDGEPDGARGWLRGLPEPYGPPGRYQVGVYGEVGGAGAGPRTSGGAGAGPRGRRHPEEQSVSRVQGRV</sequence>
<feature type="compositionally biased region" description="Gly residues" evidence="1">
    <location>
        <begin position="520"/>
        <end position="539"/>
    </location>
</feature>
<reference evidence="2" key="1">
    <citation type="submission" date="2021-09" db="EMBL/GenBank/DDBJ databases">
        <title>Complete genome sequence and metabolic characterization of Streptomyces tanashiensis DSM 731 the producer of antibacterial Kalafungin and diverse secondary metabolites.</title>
        <authorList>
            <person name="Abbasi M.N."/>
            <person name="Anwar M.N."/>
            <person name="Alam K."/>
            <person name="Shoaib M."/>
            <person name="Lin Z."/>
            <person name="Hayat M."/>
            <person name="Ali M.I."/>
            <person name="Malik H.M.T."/>
            <person name="Ahmed I."/>
            <person name="Li A."/>
            <person name="Hailong Wang H."/>
            <person name="Zhang Y."/>
        </authorList>
    </citation>
    <scope>NUCLEOTIDE SEQUENCE</scope>
    <source>
        <strain evidence="2">Kala</strain>
    </source>
</reference>
<dbReference type="EMBL" id="CP084204">
    <property type="protein sequence ID" value="UZX25357.1"/>
    <property type="molecule type" value="Genomic_DNA"/>
</dbReference>
<feature type="region of interest" description="Disordered" evidence="1">
    <location>
        <begin position="482"/>
        <end position="506"/>
    </location>
</feature>
<dbReference type="SUPFAM" id="SSF48452">
    <property type="entry name" value="TPR-like"/>
    <property type="match status" value="1"/>
</dbReference>
<dbReference type="InterPro" id="IPR011990">
    <property type="entry name" value="TPR-like_helical_dom_sf"/>
</dbReference>
<dbReference type="Proteomes" id="UP001164506">
    <property type="component" value="Chromosome"/>
</dbReference>
<gene>
    <name evidence="2" type="ORF">LDH80_33680</name>
</gene>
<dbReference type="RefSeq" id="WP_267259937.1">
    <property type="nucleotide sequence ID" value="NZ_CP084204.1"/>
</dbReference>
<dbReference type="Gene3D" id="1.25.40.10">
    <property type="entry name" value="Tetratricopeptide repeat domain"/>
    <property type="match status" value="1"/>
</dbReference>
<proteinExistence type="predicted"/>
<feature type="region of interest" description="Disordered" evidence="1">
    <location>
        <begin position="1"/>
        <end position="26"/>
    </location>
</feature>
<evidence type="ECO:0000313" key="2">
    <source>
        <dbReference type="EMBL" id="UZX25357.1"/>
    </source>
</evidence>